<keyword evidence="1" id="KW-0812">Transmembrane</keyword>
<sequence>MSWRIDNQHTTIRSINAIYLAQDARQVLLFHFLFASLDFLGILVRSDSLVAKNVHQILQQRLDGQPTDDPFLLPYGKPANNKLESFSMQFLDSLTLRAKNHLQSSCIKSLQPTPDRLPSPACAGMSLKVMDLYSLISILIFVELLILDTLARIISSMDFDYGAKGFLNLVLRSITSSVQQGSAVEVKEQCYIYLDILCYRLPLLVMPTSERQRICGTILSAMSQPTNSSGIFFLINRYLWLTPLIIVEALQYVLRYVDIICDVVRMLLITLMRALKIMGMDISPDIELFQRINSSYTWPASQLHSLPTAALRTVINPEEDTAKSEVLQLILF</sequence>
<accession>A0A1I7X225</accession>
<organism evidence="2 3">
    <name type="scientific">Heterorhabditis bacteriophora</name>
    <name type="common">Entomopathogenic nematode worm</name>
    <dbReference type="NCBI Taxonomy" id="37862"/>
    <lineage>
        <taxon>Eukaryota</taxon>
        <taxon>Metazoa</taxon>
        <taxon>Ecdysozoa</taxon>
        <taxon>Nematoda</taxon>
        <taxon>Chromadorea</taxon>
        <taxon>Rhabditida</taxon>
        <taxon>Rhabditina</taxon>
        <taxon>Rhabditomorpha</taxon>
        <taxon>Strongyloidea</taxon>
        <taxon>Heterorhabditidae</taxon>
        <taxon>Heterorhabditis</taxon>
    </lineage>
</organism>
<feature type="transmembrane region" description="Helical" evidence="1">
    <location>
        <begin position="132"/>
        <end position="151"/>
    </location>
</feature>
<keyword evidence="1" id="KW-0472">Membrane</keyword>
<keyword evidence="2" id="KW-1185">Reference proteome</keyword>
<keyword evidence="1" id="KW-1133">Transmembrane helix</keyword>
<dbReference type="InterPro" id="IPR021629">
    <property type="entry name" value="Mediator_Med23"/>
</dbReference>
<dbReference type="Pfam" id="PF11573">
    <property type="entry name" value="Med23"/>
    <property type="match status" value="1"/>
</dbReference>
<evidence type="ECO:0000256" key="1">
    <source>
        <dbReference type="SAM" id="Phobius"/>
    </source>
</evidence>
<reference evidence="3" key="1">
    <citation type="submission" date="2016-11" db="UniProtKB">
        <authorList>
            <consortium name="WormBaseParasite"/>
        </authorList>
    </citation>
    <scope>IDENTIFICATION</scope>
</reference>
<dbReference type="WBParaSite" id="Hba_11455">
    <property type="protein sequence ID" value="Hba_11455"/>
    <property type="gene ID" value="Hba_11455"/>
</dbReference>
<dbReference type="AlphaFoldDB" id="A0A1I7X225"/>
<proteinExistence type="predicted"/>
<protein>
    <submittedName>
        <fullName evidence="3">Mediator of RNA polymerase II transcription subunit 23</fullName>
    </submittedName>
</protein>
<dbReference type="Proteomes" id="UP000095283">
    <property type="component" value="Unplaced"/>
</dbReference>
<name>A0A1I7X225_HETBA</name>
<evidence type="ECO:0000313" key="3">
    <source>
        <dbReference type="WBParaSite" id="Hba_11455"/>
    </source>
</evidence>
<evidence type="ECO:0000313" key="2">
    <source>
        <dbReference type="Proteomes" id="UP000095283"/>
    </source>
</evidence>